<comment type="caution">
    <text evidence="1">The sequence shown here is derived from an EMBL/GenBank/DDBJ whole genome shotgun (WGS) entry which is preliminary data.</text>
</comment>
<keyword evidence="2" id="KW-1185">Reference proteome</keyword>
<evidence type="ECO:0000313" key="1">
    <source>
        <dbReference type="EMBL" id="KJV06559.1"/>
    </source>
</evidence>
<dbReference type="EMBL" id="LAJX01000102">
    <property type="protein sequence ID" value="KJV06559.1"/>
    <property type="molecule type" value="Genomic_DNA"/>
</dbReference>
<reference evidence="1 2" key="2">
    <citation type="journal article" date="2016" name="Microb. Ecol.">
        <title>Genome Characteristics of a Novel Type I Methanotroph (Sn10-6) Isolated from a Flooded Indian Rice Field.</title>
        <authorList>
            <person name="Rahalkar M.C."/>
            <person name="Pandit P.S."/>
            <person name="Dhakephalkar P.K."/>
            <person name="Pore S."/>
            <person name="Arora P."/>
            <person name="Kapse N."/>
        </authorList>
    </citation>
    <scope>NUCLEOTIDE SEQUENCE [LARGE SCALE GENOMIC DNA]</scope>
    <source>
        <strain evidence="1 2">Sn10-6</strain>
    </source>
</reference>
<dbReference type="PATRIC" id="fig|1632867.3.peg.150"/>
<gene>
    <name evidence="1" type="ORF">VZ94_10535</name>
</gene>
<name>A0A0F3ILZ2_9GAMM</name>
<accession>A0A0F3ILZ2</accession>
<organism evidence="1 2">
    <name type="scientific">Methylocucumis oryzae</name>
    <dbReference type="NCBI Taxonomy" id="1632867"/>
    <lineage>
        <taxon>Bacteria</taxon>
        <taxon>Pseudomonadati</taxon>
        <taxon>Pseudomonadota</taxon>
        <taxon>Gammaproteobacteria</taxon>
        <taxon>Methylococcales</taxon>
        <taxon>Methylococcaceae</taxon>
        <taxon>Methylocucumis</taxon>
    </lineage>
</organism>
<reference evidence="2" key="1">
    <citation type="submission" date="2015-03" db="EMBL/GenBank/DDBJ databases">
        <title>Draft genome sequence of a novel methanotroph (Sn10-6) isolated from flooded ricefield rhizosphere in India.</title>
        <authorList>
            <person name="Pandit P.S."/>
            <person name="Pore S.D."/>
            <person name="Arora P."/>
            <person name="Kapse N.G."/>
            <person name="Dhakephalkar P.K."/>
            <person name="Rahalkar M.C."/>
        </authorList>
    </citation>
    <scope>NUCLEOTIDE SEQUENCE [LARGE SCALE GENOMIC DNA]</scope>
    <source>
        <strain evidence="2">Sn10-6</strain>
    </source>
</reference>
<dbReference type="Proteomes" id="UP000033684">
    <property type="component" value="Unassembled WGS sequence"/>
</dbReference>
<protein>
    <submittedName>
        <fullName evidence="1">Uncharacterized protein</fullName>
    </submittedName>
</protein>
<dbReference type="AlphaFoldDB" id="A0A0F3ILZ2"/>
<evidence type="ECO:0000313" key="2">
    <source>
        <dbReference type="Proteomes" id="UP000033684"/>
    </source>
</evidence>
<proteinExistence type="predicted"/>
<sequence length="82" mass="9446">MVNAIREQGKDFLLDAVGSKQEGLKQIFSTSSEHSSLIIEYVQRYQDFQGFFHTNNVAQLTFAAGIEEELLRMQSEQQRKAY</sequence>